<evidence type="ECO:0000313" key="1">
    <source>
        <dbReference type="EMBL" id="KAL3271552.1"/>
    </source>
</evidence>
<evidence type="ECO:0000313" key="2">
    <source>
        <dbReference type="Proteomes" id="UP001516400"/>
    </source>
</evidence>
<feature type="non-terminal residue" evidence="1">
    <location>
        <position position="1"/>
    </location>
</feature>
<dbReference type="Proteomes" id="UP001516400">
    <property type="component" value="Unassembled WGS sequence"/>
</dbReference>
<comment type="caution">
    <text evidence="1">The sequence shown here is derived from an EMBL/GenBank/DDBJ whole genome shotgun (WGS) entry which is preliminary data.</text>
</comment>
<accession>A0ABD2MZA9</accession>
<organism evidence="1 2">
    <name type="scientific">Cryptolaemus montrouzieri</name>
    <dbReference type="NCBI Taxonomy" id="559131"/>
    <lineage>
        <taxon>Eukaryota</taxon>
        <taxon>Metazoa</taxon>
        <taxon>Ecdysozoa</taxon>
        <taxon>Arthropoda</taxon>
        <taxon>Hexapoda</taxon>
        <taxon>Insecta</taxon>
        <taxon>Pterygota</taxon>
        <taxon>Neoptera</taxon>
        <taxon>Endopterygota</taxon>
        <taxon>Coleoptera</taxon>
        <taxon>Polyphaga</taxon>
        <taxon>Cucujiformia</taxon>
        <taxon>Coccinelloidea</taxon>
        <taxon>Coccinellidae</taxon>
        <taxon>Scymninae</taxon>
        <taxon>Scymnini</taxon>
        <taxon>Cryptolaemus</taxon>
    </lineage>
</organism>
<keyword evidence="2" id="KW-1185">Reference proteome</keyword>
<dbReference type="AlphaFoldDB" id="A0ABD2MZA9"/>
<feature type="non-terminal residue" evidence="1">
    <location>
        <position position="148"/>
    </location>
</feature>
<dbReference type="EMBL" id="JABFTP020000042">
    <property type="protein sequence ID" value="KAL3271552.1"/>
    <property type="molecule type" value="Genomic_DNA"/>
</dbReference>
<name>A0ABD2MZA9_9CUCU</name>
<protein>
    <submittedName>
        <fullName evidence="1">Uncharacterized protein</fullName>
    </submittedName>
</protein>
<proteinExistence type="predicted"/>
<reference evidence="1 2" key="1">
    <citation type="journal article" date="2021" name="BMC Biol.">
        <title>Horizontally acquired antibacterial genes associated with adaptive radiation of ladybird beetles.</title>
        <authorList>
            <person name="Li H.S."/>
            <person name="Tang X.F."/>
            <person name="Huang Y.H."/>
            <person name="Xu Z.Y."/>
            <person name="Chen M.L."/>
            <person name="Du X.Y."/>
            <person name="Qiu B.Y."/>
            <person name="Chen P.T."/>
            <person name="Zhang W."/>
            <person name="Slipinski A."/>
            <person name="Escalona H.E."/>
            <person name="Waterhouse R.M."/>
            <person name="Zwick A."/>
            <person name="Pang H."/>
        </authorList>
    </citation>
    <scope>NUCLEOTIDE SEQUENCE [LARGE SCALE GENOMIC DNA]</scope>
    <source>
        <strain evidence="1">SYSU2018</strain>
    </source>
</reference>
<sequence>SYTGNTFEPHLSDHRAQVLELSKGNVKIKTFREKYDTKRKNIDKFISDVRTINWTEVISESDAGKAYEKFHSAIHTSFNKSFLSRVSEASLGQIKTVEAANTIYRVRRDDNSVELLSVLKKHLRNSYTDTRKKENAEYILDSTDKSRA</sequence>
<gene>
    <name evidence="1" type="ORF">HHI36_022029</name>
</gene>